<dbReference type="InterPro" id="IPR003162">
    <property type="entry name" value="TFIID-31"/>
</dbReference>
<keyword evidence="5" id="KW-0539">Nucleus</keyword>
<evidence type="ECO:0008006" key="9">
    <source>
        <dbReference type="Google" id="ProtNLM"/>
    </source>
</evidence>
<keyword evidence="3" id="KW-0805">Transcription regulation</keyword>
<accession>A0A6L2PRH7</accession>
<evidence type="ECO:0000256" key="6">
    <source>
        <dbReference type="SAM" id="MobiDB-lite"/>
    </source>
</evidence>
<evidence type="ECO:0000256" key="5">
    <source>
        <dbReference type="ARBA" id="ARBA00023242"/>
    </source>
</evidence>
<keyword evidence="4" id="KW-0804">Transcription</keyword>
<comment type="subcellular location">
    <subcellularLocation>
        <location evidence="1">Nucleus</location>
    </subcellularLocation>
</comment>
<dbReference type="EMBL" id="BLKM01011744">
    <property type="protein sequence ID" value="GFG34190.1"/>
    <property type="molecule type" value="Genomic_DNA"/>
</dbReference>
<dbReference type="GO" id="GO:0003713">
    <property type="term" value="F:transcription coactivator activity"/>
    <property type="evidence" value="ECO:0007669"/>
    <property type="project" value="TreeGrafter"/>
</dbReference>
<dbReference type="SUPFAM" id="SSF47113">
    <property type="entry name" value="Histone-fold"/>
    <property type="match status" value="1"/>
</dbReference>
<dbReference type="Proteomes" id="UP000502823">
    <property type="component" value="Unassembled WGS sequence"/>
</dbReference>
<keyword evidence="8" id="KW-1185">Reference proteome</keyword>
<comment type="caution">
    <text evidence="7">The sequence shown here is derived from an EMBL/GenBank/DDBJ whole genome shotgun (WGS) entry which is preliminary data.</text>
</comment>
<dbReference type="GO" id="GO:0051123">
    <property type="term" value="P:RNA polymerase II preinitiation complex assembly"/>
    <property type="evidence" value="ECO:0007669"/>
    <property type="project" value="TreeGrafter"/>
</dbReference>
<dbReference type="GO" id="GO:0005669">
    <property type="term" value="C:transcription factor TFIID complex"/>
    <property type="evidence" value="ECO:0007669"/>
    <property type="project" value="TreeGrafter"/>
</dbReference>
<dbReference type="AlphaFoldDB" id="A0A6L2PRH7"/>
<name>A0A6L2PRH7_COPFO</name>
<protein>
    <recommendedName>
        <fullName evidence="9">Transcription initiation factor TFIID subunit 9</fullName>
    </recommendedName>
</protein>
<dbReference type="FunFam" id="1.10.20.10:FF:000018">
    <property type="entry name" value="Transcription initiation factor TFIID subunit 9"/>
    <property type="match status" value="1"/>
</dbReference>
<dbReference type="InParanoid" id="A0A6L2PRH7"/>
<proteinExistence type="inferred from homology"/>
<dbReference type="PANTHER" id="PTHR48068:SF4">
    <property type="entry name" value="TATA-BOX BINDING PROTEIN ASSOCIATED FACTOR 9"/>
    <property type="match status" value="1"/>
</dbReference>
<dbReference type="InterPro" id="IPR051431">
    <property type="entry name" value="TFIID_subunit_9"/>
</dbReference>
<dbReference type="Pfam" id="PF02291">
    <property type="entry name" value="TFIID-31kDa"/>
    <property type="match status" value="1"/>
</dbReference>
<evidence type="ECO:0000256" key="4">
    <source>
        <dbReference type="ARBA" id="ARBA00023163"/>
    </source>
</evidence>
<organism evidence="7 8">
    <name type="scientific">Coptotermes formosanus</name>
    <name type="common">Formosan subterranean termite</name>
    <dbReference type="NCBI Taxonomy" id="36987"/>
    <lineage>
        <taxon>Eukaryota</taxon>
        <taxon>Metazoa</taxon>
        <taxon>Ecdysozoa</taxon>
        <taxon>Arthropoda</taxon>
        <taxon>Hexapoda</taxon>
        <taxon>Insecta</taxon>
        <taxon>Pterygota</taxon>
        <taxon>Neoptera</taxon>
        <taxon>Polyneoptera</taxon>
        <taxon>Dictyoptera</taxon>
        <taxon>Blattodea</taxon>
        <taxon>Blattoidea</taxon>
        <taxon>Termitoidae</taxon>
        <taxon>Rhinotermitidae</taxon>
        <taxon>Coptotermes</taxon>
    </lineage>
</organism>
<sequence length="257" mass="28395">MATVAKHVPKDAQVIMSIMKDMGINEYEPRVINQLLEFTYRYITCILDDARVFASHAKKKVIDLEDVKLAVQMTIDRAFTTPPPRDILLEVARTKNNSPLPLIKPHCGLRLPPDRYCLSSCNYKLRSNKKPQVKQGHHHTMTGGSAGFMNTAVTSHLTHGGVNATGMKLQNKQSQPVSIVKRQGTLATVSRTQAITIPKPVIKFSSATPTSKQVVKPKIQVAMSAANVANTPTNVEANDLPSGVKRKREEEDYDALE</sequence>
<dbReference type="InterPro" id="IPR009072">
    <property type="entry name" value="Histone-fold"/>
</dbReference>
<dbReference type="FunCoup" id="A0A6L2PRH7">
    <property type="interactions" value="1119"/>
</dbReference>
<dbReference type="GO" id="GO:0000124">
    <property type="term" value="C:SAGA complex"/>
    <property type="evidence" value="ECO:0007669"/>
    <property type="project" value="TreeGrafter"/>
</dbReference>
<gene>
    <name evidence="7" type="ORF">Cfor_08167</name>
</gene>
<comment type="similarity">
    <text evidence="2">Belongs to the TAF9 family.</text>
</comment>
<dbReference type="OrthoDB" id="341924at2759"/>
<reference evidence="8" key="1">
    <citation type="submission" date="2020-01" db="EMBL/GenBank/DDBJ databases">
        <title>Draft genome sequence of the Termite Coptotermes fromosanus.</title>
        <authorList>
            <person name="Itakura S."/>
            <person name="Yosikawa Y."/>
            <person name="Umezawa K."/>
        </authorList>
    </citation>
    <scope>NUCLEOTIDE SEQUENCE [LARGE SCALE GENOMIC DNA]</scope>
</reference>
<feature type="region of interest" description="Disordered" evidence="6">
    <location>
        <begin position="232"/>
        <end position="257"/>
    </location>
</feature>
<dbReference type="CDD" id="cd07979">
    <property type="entry name" value="HFD_TAF9"/>
    <property type="match status" value="1"/>
</dbReference>
<dbReference type="GO" id="GO:0046982">
    <property type="term" value="F:protein heterodimerization activity"/>
    <property type="evidence" value="ECO:0007669"/>
    <property type="project" value="InterPro"/>
</dbReference>
<dbReference type="PANTHER" id="PTHR48068">
    <property type="entry name" value="TAF9 RNA POLYMERASE II, TATA BOX-BINDING PROTEIN (TBP)-ASSOCIATED FACTOR"/>
    <property type="match status" value="1"/>
</dbReference>
<dbReference type="Gene3D" id="1.10.20.10">
    <property type="entry name" value="Histone, subunit A"/>
    <property type="match status" value="1"/>
</dbReference>
<evidence type="ECO:0000313" key="8">
    <source>
        <dbReference type="Proteomes" id="UP000502823"/>
    </source>
</evidence>
<evidence type="ECO:0000256" key="2">
    <source>
        <dbReference type="ARBA" id="ARBA00007646"/>
    </source>
</evidence>
<evidence type="ECO:0000256" key="3">
    <source>
        <dbReference type="ARBA" id="ARBA00023015"/>
    </source>
</evidence>
<evidence type="ECO:0000313" key="7">
    <source>
        <dbReference type="EMBL" id="GFG34190.1"/>
    </source>
</evidence>
<evidence type="ECO:0000256" key="1">
    <source>
        <dbReference type="ARBA" id="ARBA00004123"/>
    </source>
</evidence>
<dbReference type="GO" id="GO:0016251">
    <property type="term" value="F:RNA polymerase II general transcription initiation factor activity"/>
    <property type="evidence" value="ECO:0007669"/>
    <property type="project" value="TreeGrafter"/>
</dbReference>